<keyword evidence="2" id="KW-0378">Hydrolase</keyword>
<gene>
    <name evidence="2" type="ORF">MNBD_ALPHA01-1264</name>
</gene>
<dbReference type="HAMAP" id="MF_00048">
    <property type="entry name" value="UPF0102"/>
    <property type="match status" value="1"/>
</dbReference>
<feature type="transmembrane region" description="Helical" evidence="1">
    <location>
        <begin position="12"/>
        <end position="32"/>
    </location>
</feature>
<reference evidence="2" key="1">
    <citation type="submission" date="2018-06" db="EMBL/GenBank/DDBJ databases">
        <authorList>
            <person name="Zhirakovskaya E."/>
        </authorList>
    </citation>
    <scope>NUCLEOTIDE SEQUENCE</scope>
</reference>
<dbReference type="GO" id="GO:0016787">
    <property type="term" value="F:hydrolase activity"/>
    <property type="evidence" value="ECO:0007669"/>
    <property type="project" value="UniProtKB-KW"/>
</dbReference>
<organism evidence="2">
    <name type="scientific">hydrothermal vent metagenome</name>
    <dbReference type="NCBI Taxonomy" id="652676"/>
    <lineage>
        <taxon>unclassified sequences</taxon>
        <taxon>metagenomes</taxon>
        <taxon>ecological metagenomes</taxon>
    </lineage>
</organism>
<name>A0A3B0RFH1_9ZZZZ</name>
<dbReference type="PANTHER" id="PTHR34039">
    <property type="entry name" value="UPF0102 PROTEIN YRAN"/>
    <property type="match status" value="1"/>
</dbReference>
<dbReference type="SUPFAM" id="SSF52980">
    <property type="entry name" value="Restriction endonuclease-like"/>
    <property type="match status" value="1"/>
</dbReference>
<keyword evidence="1" id="KW-0472">Membrane</keyword>
<dbReference type="InterPro" id="IPR011335">
    <property type="entry name" value="Restrct_endonuc-II-like"/>
</dbReference>
<proteinExistence type="inferred from homology"/>
<evidence type="ECO:0000256" key="1">
    <source>
        <dbReference type="SAM" id="Phobius"/>
    </source>
</evidence>
<dbReference type="EC" id="3.1.-.-" evidence="2"/>
<dbReference type="NCBIfam" id="NF009151">
    <property type="entry name" value="PRK12497.1-5"/>
    <property type="match status" value="1"/>
</dbReference>
<keyword evidence="1" id="KW-1133">Transmembrane helix</keyword>
<keyword evidence="2" id="KW-0540">Nuclease</keyword>
<dbReference type="GO" id="GO:0004519">
    <property type="term" value="F:endonuclease activity"/>
    <property type="evidence" value="ECO:0007669"/>
    <property type="project" value="UniProtKB-KW"/>
</dbReference>
<dbReference type="Pfam" id="PF02021">
    <property type="entry name" value="UPF0102"/>
    <property type="match status" value="1"/>
</dbReference>
<dbReference type="EMBL" id="UOEJ01000010">
    <property type="protein sequence ID" value="VAV90497.1"/>
    <property type="molecule type" value="Genomic_DNA"/>
</dbReference>
<sequence>MTGPVADKRRKAYLWGQGAEWLCIIFLVLKGYRILARRFKCKSGEIDLIARKGKIICFMEVKARKNRHDALYALSNKQKQRIIRAAEWYWAKNIYNKNIEQDDYFCRFDLMAVEPWRLPTHVKDAWQMEIKL</sequence>
<dbReference type="GO" id="GO:0003676">
    <property type="term" value="F:nucleic acid binding"/>
    <property type="evidence" value="ECO:0007669"/>
    <property type="project" value="InterPro"/>
</dbReference>
<dbReference type="InterPro" id="IPR011856">
    <property type="entry name" value="tRNA_endonuc-like_dom_sf"/>
</dbReference>
<keyword evidence="1" id="KW-0812">Transmembrane</keyword>
<accession>A0A3B0RFH1</accession>
<dbReference type="InterPro" id="IPR003509">
    <property type="entry name" value="UPF0102_YraN-like"/>
</dbReference>
<protein>
    <submittedName>
        <fullName evidence="2">Endonuclease</fullName>
        <ecNumber evidence="2">3.1.-.-</ecNumber>
    </submittedName>
</protein>
<dbReference type="Gene3D" id="3.40.1350.10">
    <property type="match status" value="1"/>
</dbReference>
<dbReference type="AlphaFoldDB" id="A0A3B0RFH1"/>
<dbReference type="PANTHER" id="PTHR34039:SF1">
    <property type="entry name" value="UPF0102 PROTEIN YRAN"/>
    <property type="match status" value="1"/>
</dbReference>
<evidence type="ECO:0000313" key="2">
    <source>
        <dbReference type="EMBL" id="VAV90497.1"/>
    </source>
</evidence>
<keyword evidence="2" id="KW-0255">Endonuclease</keyword>